<dbReference type="AlphaFoldDB" id="A0AAD8RSL2"/>
<evidence type="ECO:0000313" key="18">
    <source>
        <dbReference type="EMBL" id="KAK1630384.1"/>
    </source>
</evidence>
<evidence type="ECO:0000313" key="19">
    <source>
        <dbReference type="Proteomes" id="UP001231189"/>
    </source>
</evidence>
<dbReference type="PANTHER" id="PTHR31846">
    <property type="entry name" value="CRS1 / YHBY (CRM) DOMAIN-CONTAINING PROTEIN"/>
    <property type="match status" value="1"/>
</dbReference>
<dbReference type="GO" id="GO:0003729">
    <property type="term" value="F:mRNA binding"/>
    <property type="evidence" value="ECO:0007669"/>
    <property type="project" value="InterPro"/>
</dbReference>
<evidence type="ECO:0000256" key="4">
    <source>
        <dbReference type="ARBA" id="ARBA00022664"/>
    </source>
</evidence>
<feature type="domain" description="CRM" evidence="17">
    <location>
        <begin position="800"/>
        <end position="900"/>
    </location>
</feature>
<comment type="subcellular location">
    <subcellularLocation>
        <location evidence="1">Plastid</location>
        <location evidence="1">Chloroplast</location>
    </subcellularLocation>
</comment>
<dbReference type="GO" id="GO:0005739">
    <property type="term" value="C:mitochondrion"/>
    <property type="evidence" value="ECO:0007669"/>
    <property type="project" value="UniProtKB-ARBA"/>
</dbReference>
<keyword evidence="5" id="KW-0677">Repeat</keyword>
<evidence type="ECO:0000256" key="13">
    <source>
        <dbReference type="ARBA" id="ARBA00081881"/>
    </source>
</evidence>
<organism evidence="18 19">
    <name type="scientific">Lolium multiflorum</name>
    <name type="common">Italian ryegrass</name>
    <name type="synonym">Lolium perenne subsp. multiflorum</name>
    <dbReference type="NCBI Taxonomy" id="4521"/>
    <lineage>
        <taxon>Eukaryota</taxon>
        <taxon>Viridiplantae</taxon>
        <taxon>Streptophyta</taxon>
        <taxon>Embryophyta</taxon>
        <taxon>Tracheophyta</taxon>
        <taxon>Spermatophyta</taxon>
        <taxon>Magnoliopsida</taxon>
        <taxon>Liliopsida</taxon>
        <taxon>Poales</taxon>
        <taxon>Poaceae</taxon>
        <taxon>BOP clade</taxon>
        <taxon>Pooideae</taxon>
        <taxon>Poodae</taxon>
        <taxon>Poeae</taxon>
        <taxon>Poeae Chloroplast Group 2 (Poeae type)</taxon>
        <taxon>Loliodinae</taxon>
        <taxon>Loliinae</taxon>
        <taxon>Lolium</taxon>
    </lineage>
</organism>
<dbReference type="PROSITE" id="PS51295">
    <property type="entry name" value="CRM"/>
    <property type="match status" value="3"/>
</dbReference>
<protein>
    <recommendedName>
        <fullName evidence="12">CRM-domain containing factor CFM3, chloroplastic/mitochondrial</fullName>
    </recommendedName>
    <alternativeName>
        <fullName evidence="13">Protein CRM FAMILY MEMBER 3</fullName>
    </alternativeName>
</protein>
<evidence type="ECO:0000259" key="17">
    <source>
        <dbReference type="PROSITE" id="PS51295"/>
    </source>
</evidence>
<keyword evidence="4" id="KW-0507">mRNA processing</keyword>
<evidence type="ECO:0000256" key="15">
    <source>
        <dbReference type="SAM" id="Coils"/>
    </source>
</evidence>
<feature type="region of interest" description="Disordered" evidence="16">
    <location>
        <begin position="1"/>
        <end position="148"/>
    </location>
</feature>
<dbReference type="Proteomes" id="UP001231189">
    <property type="component" value="Unassembled WGS sequence"/>
</dbReference>
<keyword evidence="8" id="KW-0508">mRNA splicing</keyword>
<dbReference type="GO" id="GO:0000373">
    <property type="term" value="P:Group II intron splicing"/>
    <property type="evidence" value="ECO:0007669"/>
    <property type="project" value="UniProtKB-ARBA"/>
</dbReference>
<proteinExistence type="predicted"/>
<evidence type="ECO:0000256" key="8">
    <source>
        <dbReference type="ARBA" id="ARBA00023187"/>
    </source>
</evidence>
<dbReference type="GO" id="GO:1990904">
    <property type="term" value="C:ribonucleoprotein complex"/>
    <property type="evidence" value="ECO:0007669"/>
    <property type="project" value="UniProtKB-KW"/>
</dbReference>
<evidence type="ECO:0000256" key="11">
    <source>
        <dbReference type="ARBA" id="ARBA00064484"/>
    </source>
</evidence>
<feature type="domain" description="CRM" evidence="17">
    <location>
        <begin position="389"/>
        <end position="485"/>
    </location>
</feature>
<feature type="region of interest" description="Disordered" evidence="16">
    <location>
        <begin position="953"/>
        <end position="998"/>
    </location>
</feature>
<dbReference type="SUPFAM" id="SSF75471">
    <property type="entry name" value="YhbY-like"/>
    <property type="match status" value="3"/>
</dbReference>
<comment type="subunit">
    <text evidence="11">Interacts with RNA. Part of large ribonucleo-protein particles that contain CAF1 and/or CAF2, and RNC1.</text>
</comment>
<dbReference type="SMART" id="SM01103">
    <property type="entry name" value="CRS1_YhbY"/>
    <property type="match status" value="3"/>
</dbReference>
<comment type="function">
    <text evidence="10">Binds specific group II introns in chloroplasts and facilitates their splicing. Acts on subgroup IIB introns. The substrates of the subgroup IIB also require the CRM domain proteins CAF1 or CAF2, with a simultaneous binding of CFM3 and CAF1 or CAF2. May influence the biogenesis of the mitochondrial small ribosomal subunit.</text>
</comment>
<feature type="coiled-coil region" evidence="15">
    <location>
        <begin position="748"/>
        <end position="782"/>
    </location>
</feature>
<dbReference type="InterPro" id="IPR035920">
    <property type="entry name" value="YhbY-like_sf"/>
</dbReference>
<keyword evidence="7" id="KW-0809">Transit peptide</keyword>
<dbReference type="GO" id="GO:0006397">
    <property type="term" value="P:mRNA processing"/>
    <property type="evidence" value="ECO:0007669"/>
    <property type="project" value="UniProtKB-KW"/>
</dbReference>
<evidence type="ECO:0000256" key="14">
    <source>
        <dbReference type="PROSITE-ProRule" id="PRU00626"/>
    </source>
</evidence>
<evidence type="ECO:0000256" key="1">
    <source>
        <dbReference type="ARBA" id="ARBA00004229"/>
    </source>
</evidence>
<accession>A0AAD8RSL2</accession>
<dbReference type="FunFam" id="3.30.110.60:FF:000002">
    <property type="entry name" value="CRS2-associated factor 1, chloroplastic"/>
    <property type="match status" value="2"/>
</dbReference>
<dbReference type="FunFam" id="3.30.110.60:FF:000003">
    <property type="entry name" value="CRM-domain containing factor CFM3B, chloroplastic"/>
    <property type="match status" value="1"/>
</dbReference>
<feature type="region of interest" description="Disordered" evidence="16">
    <location>
        <begin position="364"/>
        <end position="388"/>
    </location>
</feature>
<feature type="domain" description="CRM" evidence="17">
    <location>
        <begin position="587"/>
        <end position="684"/>
    </location>
</feature>
<evidence type="ECO:0000256" key="3">
    <source>
        <dbReference type="ARBA" id="ARBA00022640"/>
    </source>
</evidence>
<feature type="compositionally biased region" description="Polar residues" evidence="16">
    <location>
        <begin position="119"/>
        <end position="131"/>
    </location>
</feature>
<gene>
    <name evidence="18" type="ORF">QYE76_004699</name>
</gene>
<dbReference type="EMBL" id="JAUUTY010000005">
    <property type="protein sequence ID" value="KAK1630384.1"/>
    <property type="molecule type" value="Genomic_DNA"/>
</dbReference>
<dbReference type="Pfam" id="PF01985">
    <property type="entry name" value="CRS1_YhbY"/>
    <property type="match status" value="3"/>
</dbReference>
<keyword evidence="19" id="KW-1185">Reference proteome</keyword>
<name>A0AAD8RSL2_LOLMU</name>
<evidence type="ECO:0000256" key="9">
    <source>
        <dbReference type="ARBA" id="ARBA00023274"/>
    </source>
</evidence>
<dbReference type="Gene3D" id="3.30.110.60">
    <property type="entry name" value="YhbY-like"/>
    <property type="match status" value="3"/>
</dbReference>
<evidence type="ECO:0000256" key="12">
    <source>
        <dbReference type="ARBA" id="ARBA00073361"/>
    </source>
</evidence>
<sequence length="998" mass="110808">MGQGPQGKPRDISSHHLPRTHILPKLRSSPPMALLFPHPTLSPKPPFPSTRPRRTTCISGASSALPSAAAPSPSTSSPYKAPAPDGGAEVIKKKKKKRSLKPSFEEQALRRWSARAPSQRASVPWQRQQQPLPAHRGNEAAHAQEPTSATLRSIVEYFDYDSSAGGDGGVDVGAAAPGDRGAGKGKNSVTLGEAAQESRSQPSYLLGSRPVSAPWMHGQERHATVDRLVSGPADDGKEEEADRNSVFDDELGSVGDDRNGVFDDELGSVDEDEDEGEPIAEDLEGELYEDEDPATPTASSSFQLDSVLDRGSTGSGFDVSTRRSSVSSIVNTLRNSMEESGPSATIGRSDAEDFVQKLGPVLLPWEREGGGASDGGMRRKHSNSELAERTIPEPELRRLRDVALRMKERMRVGPGGVTQAIVETIHSKWKVDEVVKMRFEGPPSLNMKRTHELLEDRTGGTVIWRSGRSIVLYRGMNYNLRCVQSYAKTVEVDSSQEAADAISAVPSSLERNLQKSSANDMNRATSIVIPSQEATETFDIDSFLDQLGPRYKDWSGRSPIPVDADLLPGLVSGYKPPFRQLPYRTKISLKDKEMTALRRLARQTTPHFALGRNREHQGLATAIVKLWEKSSIVKIAIKRGVPNTSNDRMAEEIKKLTGGVLVSRNKEYIIFYRGNDFVTPKVRQVLVEQQQHAITQQDQEELARLKASASIAPISNSLKNPLVAGTLAETREATSRWGDSLNDELRKKENARLILAKHTSLLRNLKRKLILAKTKVAKAEMALAKVQKYLSPAELPTDLETVTDEERFLFRRIGLKMKAFLMLGRREVFDGTVQNMHFHWKHRELVKIVVKGKTFEQVKHIAISLEAESGGVLIALDKTTKGYSIIFYRGKNYKRPEVIKPRNLLTRRKAMARSIELQRREALNHHISVLRHKIWKMKSQLVQMRAAGERQDAGLLQTVDEDLSSDDDNIEDEGDEAYLQTYMSDDEDDADNDSNEYL</sequence>
<dbReference type="PANTHER" id="PTHR31846:SF7">
    <property type="entry name" value="CRS1 _ YHBY (CRM) DOMAIN-CONTAINING PROTEIN"/>
    <property type="match status" value="1"/>
</dbReference>
<dbReference type="GO" id="GO:0009507">
    <property type="term" value="C:chloroplast"/>
    <property type="evidence" value="ECO:0007669"/>
    <property type="project" value="UniProtKB-SubCell"/>
</dbReference>
<dbReference type="InterPro" id="IPR045278">
    <property type="entry name" value="CRS1/CFM2/CFM3"/>
</dbReference>
<feature type="compositionally biased region" description="Acidic residues" evidence="16">
    <location>
        <begin position="262"/>
        <end position="293"/>
    </location>
</feature>
<feature type="compositionally biased region" description="Pro residues" evidence="16">
    <location>
        <begin position="40"/>
        <end position="49"/>
    </location>
</feature>
<keyword evidence="3" id="KW-0934">Plastid</keyword>
<keyword evidence="9" id="KW-0687">Ribonucleoprotein</keyword>
<keyword evidence="2" id="KW-0150">Chloroplast</keyword>
<feature type="region of interest" description="Disordered" evidence="16">
    <location>
        <begin position="165"/>
        <end position="301"/>
    </location>
</feature>
<feature type="compositionally biased region" description="Acidic residues" evidence="16">
    <location>
        <begin position="959"/>
        <end position="976"/>
    </location>
</feature>
<keyword evidence="15" id="KW-0175">Coiled coil</keyword>
<evidence type="ECO:0000256" key="16">
    <source>
        <dbReference type="SAM" id="MobiDB-lite"/>
    </source>
</evidence>
<feature type="compositionally biased region" description="Low complexity" evidence="16">
    <location>
        <begin position="61"/>
        <end position="84"/>
    </location>
</feature>
<feature type="compositionally biased region" description="Acidic residues" evidence="16">
    <location>
        <begin position="984"/>
        <end position="998"/>
    </location>
</feature>
<evidence type="ECO:0000256" key="2">
    <source>
        <dbReference type="ARBA" id="ARBA00022528"/>
    </source>
</evidence>
<comment type="caution">
    <text evidence="18">The sequence shown here is derived from an EMBL/GenBank/DDBJ whole genome shotgun (WGS) entry which is preliminary data.</text>
</comment>
<keyword evidence="6 14" id="KW-0694">RNA-binding</keyword>
<evidence type="ECO:0000256" key="7">
    <source>
        <dbReference type="ARBA" id="ARBA00022946"/>
    </source>
</evidence>
<evidence type="ECO:0000256" key="6">
    <source>
        <dbReference type="ARBA" id="ARBA00022884"/>
    </source>
</evidence>
<evidence type="ECO:0000256" key="10">
    <source>
        <dbReference type="ARBA" id="ARBA00055648"/>
    </source>
</evidence>
<dbReference type="InterPro" id="IPR001890">
    <property type="entry name" value="RNA-binding_CRM"/>
</dbReference>
<evidence type="ECO:0000256" key="5">
    <source>
        <dbReference type="ARBA" id="ARBA00022737"/>
    </source>
</evidence>
<reference evidence="18" key="1">
    <citation type="submission" date="2023-07" db="EMBL/GenBank/DDBJ databases">
        <title>A chromosome-level genome assembly of Lolium multiflorum.</title>
        <authorList>
            <person name="Chen Y."/>
            <person name="Copetti D."/>
            <person name="Kolliker R."/>
            <person name="Studer B."/>
        </authorList>
    </citation>
    <scope>NUCLEOTIDE SEQUENCE</scope>
    <source>
        <strain evidence="18">02402/16</strain>
        <tissue evidence="18">Leaf</tissue>
    </source>
</reference>